<protein>
    <recommendedName>
        <fullName evidence="3">Methyltransferase</fullName>
    </recommendedName>
</protein>
<name>A0ABV8RGT9_9SPHN</name>
<accession>A0ABV8RGT9</accession>
<evidence type="ECO:0008006" key="3">
    <source>
        <dbReference type="Google" id="ProtNLM"/>
    </source>
</evidence>
<comment type="caution">
    <text evidence="1">The sequence shown here is derived from an EMBL/GenBank/DDBJ whole genome shotgun (WGS) entry which is preliminary data.</text>
</comment>
<keyword evidence="2" id="KW-1185">Reference proteome</keyword>
<organism evidence="1 2">
    <name type="scientific">Sphingorhabdus arenilitoris</name>
    <dbReference type="NCBI Taxonomy" id="1490041"/>
    <lineage>
        <taxon>Bacteria</taxon>
        <taxon>Pseudomonadati</taxon>
        <taxon>Pseudomonadota</taxon>
        <taxon>Alphaproteobacteria</taxon>
        <taxon>Sphingomonadales</taxon>
        <taxon>Sphingomonadaceae</taxon>
        <taxon>Sphingorhabdus</taxon>
    </lineage>
</organism>
<sequence>MDDNKLRGAERETSLGKDGYFSDHYFSVLMMATFGHQINDIYNLKPRNIVEIGIGNGLIT</sequence>
<proteinExistence type="predicted"/>
<dbReference type="Proteomes" id="UP001595887">
    <property type="component" value="Unassembled WGS sequence"/>
</dbReference>
<reference evidence="2" key="1">
    <citation type="journal article" date="2019" name="Int. J. Syst. Evol. Microbiol.">
        <title>The Global Catalogue of Microorganisms (GCM) 10K type strain sequencing project: providing services to taxonomists for standard genome sequencing and annotation.</title>
        <authorList>
            <consortium name="The Broad Institute Genomics Platform"/>
            <consortium name="The Broad Institute Genome Sequencing Center for Infectious Disease"/>
            <person name="Wu L."/>
            <person name="Ma J."/>
        </authorList>
    </citation>
    <scope>NUCLEOTIDE SEQUENCE [LARGE SCALE GENOMIC DNA]</scope>
    <source>
        <strain evidence="2">CECT 8531</strain>
    </source>
</reference>
<evidence type="ECO:0000313" key="1">
    <source>
        <dbReference type="EMBL" id="MFC4292479.1"/>
    </source>
</evidence>
<gene>
    <name evidence="1" type="ORF">ACFOWX_08640</name>
</gene>
<dbReference type="EMBL" id="JBHSDH010000013">
    <property type="protein sequence ID" value="MFC4292479.1"/>
    <property type="molecule type" value="Genomic_DNA"/>
</dbReference>
<evidence type="ECO:0000313" key="2">
    <source>
        <dbReference type="Proteomes" id="UP001595887"/>
    </source>
</evidence>
<dbReference type="RefSeq" id="WP_381423204.1">
    <property type="nucleotide sequence ID" value="NZ_JBHSDH010000013.1"/>
</dbReference>